<evidence type="ECO:0000313" key="1">
    <source>
        <dbReference type="EMBL" id="RKE97608.1"/>
    </source>
</evidence>
<dbReference type="EMBL" id="RAQK01000001">
    <property type="protein sequence ID" value="RKE97608.1"/>
    <property type="molecule type" value="Genomic_DNA"/>
</dbReference>
<evidence type="ECO:0000313" key="2">
    <source>
        <dbReference type="Proteomes" id="UP000284407"/>
    </source>
</evidence>
<protein>
    <submittedName>
        <fullName evidence="1">Uncharacterized protein</fullName>
    </submittedName>
</protein>
<proteinExistence type="predicted"/>
<dbReference type="AlphaFoldDB" id="A0A420DTV3"/>
<sequence>MAAANSRASFLYALNNAGSLNHDLTRSEVTEVLSALVSGVWMMPNGAASHSLVIEIYGDWGEFRVWRTLKRQTPPG</sequence>
<name>A0A420DTV3_9RHOB</name>
<gene>
    <name evidence="1" type="ORF">C8N30_2220</name>
</gene>
<accession>A0A420DTV3</accession>
<reference evidence="1 2" key="1">
    <citation type="submission" date="2018-09" db="EMBL/GenBank/DDBJ databases">
        <title>Genomic Encyclopedia of Archaeal and Bacterial Type Strains, Phase II (KMG-II): from individual species to whole genera.</title>
        <authorList>
            <person name="Goeker M."/>
        </authorList>
    </citation>
    <scope>NUCLEOTIDE SEQUENCE [LARGE SCALE GENOMIC DNA]</scope>
    <source>
        <strain evidence="1 2">DSM 11458</strain>
    </source>
</reference>
<comment type="caution">
    <text evidence="1">The sequence shown here is derived from an EMBL/GenBank/DDBJ whole genome shotgun (WGS) entry which is preliminary data.</text>
</comment>
<dbReference type="Proteomes" id="UP000284407">
    <property type="component" value="Unassembled WGS sequence"/>
</dbReference>
<organism evidence="1 2">
    <name type="scientific">Sulfitobacter guttiformis</name>
    <dbReference type="NCBI Taxonomy" id="74349"/>
    <lineage>
        <taxon>Bacteria</taxon>
        <taxon>Pseudomonadati</taxon>
        <taxon>Pseudomonadota</taxon>
        <taxon>Alphaproteobacteria</taxon>
        <taxon>Rhodobacterales</taxon>
        <taxon>Roseobacteraceae</taxon>
        <taxon>Sulfitobacter</taxon>
    </lineage>
</organism>
<keyword evidence="2" id="KW-1185">Reference proteome</keyword>